<dbReference type="HOGENOM" id="CLU_072309_1_0_10"/>
<evidence type="ECO:0000256" key="3">
    <source>
        <dbReference type="PROSITE-ProRule" id="PRU00339"/>
    </source>
</evidence>
<keyword evidence="5" id="KW-0732">Signal</keyword>
<feature type="compositionally biased region" description="Low complexity" evidence="4">
    <location>
        <begin position="157"/>
        <end position="172"/>
    </location>
</feature>
<dbReference type="EMBL" id="CP007035">
    <property type="protein sequence ID" value="AHF17695.1"/>
    <property type="molecule type" value="Genomic_DNA"/>
</dbReference>
<dbReference type="Pfam" id="PF00515">
    <property type="entry name" value="TPR_1"/>
    <property type="match status" value="1"/>
</dbReference>
<dbReference type="AlphaFoldDB" id="W0F3T8"/>
<dbReference type="eggNOG" id="COG3118">
    <property type="taxonomic scope" value="Bacteria"/>
</dbReference>
<feature type="signal peptide" evidence="5">
    <location>
        <begin position="1"/>
        <end position="18"/>
    </location>
</feature>
<feature type="compositionally biased region" description="Basic and acidic residues" evidence="4">
    <location>
        <begin position="173"/>
        <end position="184"/>
    </location>
</feature>
<dbReference type="Pfam" id="PF13432">
    <property type="entry name" value="TPR_16"/>
    <property type="match status" value="1"/>
</dbReference>
<name>W0F3T8_9BACT</name>
<evidence type="ECO:0000313" key="6">
    <source>
        <dbReference type="EMBL" id="AHF17695.1"/>
    </source>
</evidence>
<dbReference type="Proteomes" id="UP000003586">
    <property type="component" value="Chromosome"/>
</dbReference>
<keyword evidence="7" id="KW-1185">Reference proteome</keyword>
<organism evidence="6 7">
    <name type="scientific">Niabella soli DSM 19437</name>
    <dbReference type="NCBI Taxonomy" id="929713"/>
    <lineage>
        <taxon>Bacteria</taxon>
        <taxon>Pseudomonadati</taxon>
        <taxon>Bacteroidota</taxon>
        <taxon>Chitinophagia</taxon>
        <taxon>Chitinophagales</taxon>
        <taxon>Chitinophagaceae</taxon>
        <taxon>Niabella</taxon>
    </lineage>
</organism>
<accession>W0F3T8</accession>
<evidence type="ECO:0000256" key="2">
    <source>
        <dbReference type="ARBA" id="ARBA00022803"/>
    </source>
</evidence>
<dbReference type="STRING" id="929713.NIASO_12485"/>
<proteinExistence type="predicted"/>
<keyword evidence="1" id="KW-0677">Repeat</keyword>
<dbReference type="PANTHER" id="PTHR44943:SF8">
    <property type="entry name" value="TPR REPEAT-CONTAINING PROTEIN MJ0263"/>
    <property type="match status" value="1"/>
</dbReference>
<protein>
    <submittedName>
        <fullName evidence="6">Uncharacterized protein</fullName>
    </submittedName>
</protein>
<dbReference type="SUPFAM" id="SSF48452">
    <property type="entry name" value="TPR-like"/>
    <property type="match status" value="1"/>
</dbReference>
<evidence type="ECO:0000256" key="1">
    <source>
        <dbReference type="ARBA" id="ARBA00022737"/>
    </source>
</evidence>
<dbReference type="SMART" id="SM00028">
    <property type="entry name" value="TPR"/>
    <property type="match status" value="2"/>
</dbReference>
<evidence type="ECO:0000256" key="5">
    <source>
        <dbReference type="SAM" id="SignalP"/>
    </source>
</evidence>
<dbReference type="InterPro" id="IPR019734">
    <property type="entry name" value="TPR_rpt"/>
</dbReference>
<dbReference type="PANTHER" id="PTHR44943">
    <property type="entry name" value="CELLULOSE SYNTHASE OPERON PROTEIN C"/>
    <property type="match status" value="1"/>
</dbReference>
<keyword evidence="2 3" id="KW-0802">TPR repeat</keyword>
<evidence type="ECO:0000256" key="4">
    <source>
        <dbReference type="SAM" id="MobiDB-lite"/>
    </source>
</evidence>
<evidence type="ECO:0000313" key="7">
    <source>
        <dbReference type="Proteomes" id="UP000003586"/>
    </source>
</evidence>
<dbReference type="Gene3D" id="1.25.40.10">
    <property type="entry name" value="Tetratricopeptide repeat domain"/>
    <property type="match status" value="1"/>
</dbReference>
<feature type="compositionally biased region" description="Polar residues" evidence="4">
    <location>
        <begin position="185"/>
        <end position="203"/>
    </location>
</feature>
<feature type="region of interest" description="Disordered" evidence="4">
    <location>
        <begin position="140"/>
        <end position="203"/>
    </location>
</feature>
<gene>
    <name evidence="6" type="ORF">NIASO_12485</name>
</gene>
<dbReference type="PROSITE" id="PS50005">
    <property type="entry name" value="TPR"/>
    <property type="match status" value="1"/>
</dbReference>
<feature type="chain" id="PRO_5004787981" evidence="5">
    <location>
        <begin position="19"/>
        <end position="203"/>
    </location>
</feature>
<feature type="repeat" description="TPR" evidence="3">
    <location>
        <begin position="93"/>
        <end position="126"/>
    </location>
</feature>
<dbReference type="OrthoDB" id="1525165at2"/>
<dbReference type="KEGG" id="nso:NIASO_12485"/>
<dbReference type="InterPro" id="IPR011990">
    <property type="entry name" value="TPR-like_helical_dom_sf"/>
</dbReference>
<dbReference type="RefSeq" id="WP_008585978.1">
    <property type="nucleotide sequence ID" value="NZ_CP007035.1"/>
</dbReference>
<reference evidence="6 7" key="1">
    <citation type="submission" date="2013-12" db="EMBL/GenBank/DDBJ databases">
        <authorList>
            <consortium name="DOE Joint Genome Institute"/>
            <person name="Eisen J."/>
            <person name="Huntemann M."/>
            <person name="Han J."/>
            <person name="Chen A."/>
            <person name="Kyrpides N."/>
            <person name="Mavromatis K."/>
            <person name="Markowitz V."/>
            <person name="Palaniappan K."/>
            <person name="Ivanova N."/>
            <person name="Schaumberg A."/>
            <person name="Pati A."/>
            <person name="Liolios K."/>
            <person name="Nordberg H.P."/>
            <person name="Cantor M.N."/>
            <person name="Hua S.X."/>
            <person name="Woyke T."/>
        </authorList>
    </citation>
    <scope>NUCLEOTIDE SEQUENCE [LARGE SCALE GENOMIC DNA]</scope>
    <source>
        <strain evidence="7">DSM 19437</strain>
    </source>
</reference>
<sequence>MKACFICLAIGIAVPVFAQDNGAQHIKKGNDLFKKGALPEAIAEYNKAATGANKYVALVNKGDALFRLKKYDEALKSYQQANEAGNTDANLRSGAFYNAGVVYSNQNKLNESIEAYKNALRLNSNDVNARENLQKALLEKKKQSGGGGGGGKDKNDQSQQQKSKLSQSQSQNKLDKLEEKERNTQQRISENKSQYGTSNEKDW</sequence>
<dbReference type="InterPro" id="IPR051685">
    <property type="entry name" value="Ycf3/AcsC/BcsC/TPR_MFPF"/>
</dbReference>